<dbReference type="GO" id="GO:0009295">
    <property type="term" value="C:nucleoid"/>
    <property type="evidence" value="ECO:0007669"/>
    <property type="project" value="UniProtKB-SubCell"/>
</dbReference>
<keyword evidence="2 7" id="KW-0963">Cytoplasm</keyword>
<evidence type="ECO:0000259" key="8">
    <source>
        <dbReference type="PROSITE" id="PS51740"/>
    </source>
</evidence>
<dbReference type="InterPro" id="IPR020603">
    <property type="entry name" value="MraZ_dom"/>
</dbReference>
<proteinExistence type="inferred from homology"/>
<dbReference type="InterPro" id="IPR037914">
    <property type="entry name" value="SpoVT-AbrB_sf"/>
</dbReference>
<dbReference type="HAMAP" id="MF_01008">
    <property type="entry name" value="MraZ"/>
    <property type="match status" value="1"/>
</dbReference>
<dbReference type="NCBIfam" id="TIGR00242">
    <property type="entry name" value="division/cell wall cluster transcriptional repressor MraZ"/>
    <property type="match status" value="1"/>
</dbReference>
<dbReference type="GO" id="GO:2000143">
    <property type="term" value="P:negative regulation of DNA-templated transcription initiation"/>
    <property type="evidence" value="ECO:0007669"/>
    <property type="project" value="TreeGrafter"/>
</dbReference>
<name>A0A0S7WI40_UNCT6</name>
<dbReference type="InterPro" id="IPR003444">
    <property type="entry name" value="MraZ"/>
</dbReference>
<evidence type="ECO:0000256" key="6">
    <source>
        <dbReference type="ARBA" id="ARBA00023163"/>
    </source>
</evidence>
<evidence type="ECO:0000256" key="2">
    <source>
        <dbReference type="ARBA" id="ARBA00022490"/>
    </source>
</evidence>
<keyword evidence="4 7" id="KW-0805">Transcription regulation</keyword>
<dbReference type="InterPro" id="IPR007159">
    <property type="entry name" value="SpoVT-AbrB_dom"/>
</dbReference>
<dbReference type="Gene3D" id="3.40.1550.20">
    <property type="entry name" value="Transcriptional regulator MraZ domain"/>
    <property type="match status" value="1"/>
</dbReference>
<comment type="subunit">
    <text evidence="7">Forms oligomers.</text>
</comment>
<dbReference type="AlphaFoldDB" id="A0A0S7WI40"/>
<evidence type="ECO:0000256" key="7">
    <source>
        <dbReference type="HAMAP-Rule" id="MF_01008"/>
    </source>
</evidence>
<dbReference type="Proteomes" id="UP000051124">
    <property type="component" value="Unassembled WGS sequence"/>
</dbReference>
<dbReference type="EMBL" id="LIZT01000042">
    <property type="protein sequence ID" value="KPJ49793.1"/>
    <property type="molecule type" value="Genomic_DNA"/>
</dbReference>
<dbReference type="PANTHER" id="PTHR34701">
    <property type="entry name" value="TRANSCRIPTIONAL REGULATOR MRAZ"/>
    <property type="match status" value="1"/>
</dbReference>
<feature type="domain" description="SpoVT-AbrB" evidence="8">
    <location>
        <begin position="82"/>
        <end position="125"/>
    </location>
</feature>
<dbReference type="GO" id="GO:0005737">
    <property type="term" value="C:cytoplasm"/>
    <property type="evidence" value="ECO:0007669"/>
    <property type="project" value="UniProtKB-UniRule"/>
</dbReference>
<dbReference type="InterPro" id="IPR035642">
    <property type="entry name" value="MraZ_N"/>
</dbReference>
<dbReference type="InterPro" id="IPR038619">
    <property type="entry name" value="MraZ_sf"/>
</dbReference>
<keyword evidence="5 7" id="KW-0238">DNA-binding</keyword>
<protein>
    <recommendedName>
        <fullName evidence="1 7">Transcriptional regulator MraZ</fullName>
    </recommendedName>
</protein>
<dbReference type="CDD" id="cd16320">
    <property type="entry name" value="MraZ_N"/>
    <property type="match status" value="1"/>
</dbReference>
<dbReference type="SUPFAM" id="SSF89447">
    <property type="entry name" value="AbrB/MazE/MraZ-like"/>
    <property type="match status" value="1"/>
</dbReference>
<accession>A0A0S7WI40</accession>
<sequence length="156" mass="18179">MAYQGSHRHTVDSATGRVAIPSRFRKLTSEKANGAFVIMRGLDKCLCLYPSNVWRKDTRRLKSLPYTKKSVRRLRRRLFGESEEVTLDDQGRVIVPKHLLDYAEIDNEAVIVGAADVIEIWSPELYKRMMEESDKTVEQDLEEIEAIEDRQRRVRE</sequence>
<dbReference type="CDD" id="cd16321">
    <property type="entry name" value="MraZ_C"/>
    <property type="match status" value="1"/>
</dbReference>
<dbReference type="Pfam" id="PF02381">
    <property type="entry name" value="MraZ"/>
    <property type="match status" value="2"/>
</dbReference>
<dbReference type="GO" id="GO:0000976">
    <property type="term" value="F:transcription cis-regulatory region binding"/>
    <property type="evidence" value="ECO:0007669"/>
    <property type="project" value="TreeGrafter"/>
</dbReference>
<dbReference type="PANTHER" id="PTHR34701:SF1">
    <property type="entry name" value="TRANSCRIPTIONAL REGULATOR MRAZ"/>
    <property type="match status" value="1"/>
</dbReference>
<dbReference type="InterPro" id="IPR035644">
    <property type="entry name" value="MraZ_C"/>
</dbReference>
<evidence type="ECO:0000256" key="4">
    <source>
        <dbReference type="ARBA" id="ARBA00023015"/>
    </source>
</evidence>
<comment type="caution">
    <text evidence="9">The sequence shown here is derived from an EMBL/GenBank/DDBJ whole genome shotgun (WGS) entry which is preliminary data.</text>
</comment>
<evidence type="ECO:0000256" key="5">
    <source>
        <dbReference type="ARBA" id="ARBA00023125"/>
    </source>
</evidence>
<keyword evidence="3" id="KW-0677">Repeat</keyword>
<evidence type="ECO:0000256" key="1">
    <source>
        <dbReference type="ARBA" id="ARBA00013860"/>
    </source>
</evidence>
<evidence type="ECO:0000313" key="10">
    <source>
        <dbReference type="Proteomes" id="UP000051124"/>
    </source>
</evidence>
<comment type="subcellular location">
    <subcellularLocation>
        <location evidence="7">Cytoplasm</location>
        <location evidence="7">Nucleoid</location>
    </subcellularLocation>
</comment>
<keyword evidence="6 7" id="KW-0804">Transcription</keyword>
<comment type="similarity">
    <text evidence="7">Belongs to the MraZ family.</text>
</comment>
<dbReference type="GO" id="GO:0003700">
    <property type="term" value="F:DNA-binding transcription factor activity"/>
    <property type="evidence" value="ECO:0007669"/>
    <property type="project" value="UniProtKB-UniRule"/>
</dbReference>
<gene>
    <name evidence="7" type="primary">mraZ</name>
    <name evidence="9" type="ORF">AMJ40_04715</name>
</gene>
<reference evidence="9 10" key="1">
    <citation type="journal article" date="2015" name="Microbiome">
        <title>Genomic resolution of linkages in carbon, nitrogen, and sulfur cycling among widespread estuary sediment bacteria.</title>
        <authorList>
            <person name="Baker B.J."/>
            <person name="Lazar C.S."/>
            <person name="Teske A.P."/>
            <person name="Dick G.J."/>
        </authorList>
    </citation>
    <scope>NUCLEOTIDE SEQUENCE [LARGE SCALE GENOMIC DNA]</scope>
    <source>
        <strain evidence="9">DG_26</strain>
    </source>
</reference>
<evidence type="ECO:0000256" key="3">
    <source>
        <dbReference type="ARBA" id="ARBA00022737"/>
    </source>
</evidence>
<dbReference type="PROSITE" id="PS51740">
    <property type="entry name" value="SPOVT_ABRB"/>
    <property type="match status" value="1"/>
</dbReference>
<organism evidence="9 10">
    <name type="scientific">candidate division TA06 bacterium DG_26</name>
    <dbReference type="NCBI Taxonomy" id="1703771"/>
    <lineage>
        <taxon>Bacteria</taxon>
        <taxon>Bacteria division TA06</taxon>
    </lineage>
</organism>
<evidence type="ECO:0000313" key="9">
    <source>
        <dbReference type="EMBL" id="KPJ49793.1"/>
    </source>
</evidence>